<dbReference type="Gene3D" id="2.40.30.100">
    <property type="entry name" value="AF2212/PG0164-like"/>
    <property type="match status" value="1"/>
</dbReference>
<comment type="caution">
    <text evidence="2">The sequence shown here is derived from an EMBL/GenBank/DDBJ whole genome shotgun (WGS) entry which is preliminary data.</text>
</comment>
<reference evidence="2" key="1">
    <citation type="submission" date="2022-09" db="EMBL/GenBank/DDBJ databases">
        <title>Intensive care unit water sources are persistently colonized with multi-drug resistant bacteria and are the site of extensive horizontal gene transfer of antibiotic resistance genes.</title>
        <authorList>
            <person name="Diorio-Toth L."/>
        </authorList>
    </citation>
    <scope>NUCLEOTIDE SEQUENCE</scope>
    <source>
        <strain evidence="2">GD03659</strain>
    </source>
</reference>
<gene>
    <name evidence="2" type="ORF">N5J77_28425</name>
</gene>
<dbReference type="InterPro" id="IPR015018">
    <property type="entry name" value="DUF1905"/>
</dbReference>
<dbReference type="Proteomes" id="UP001162318">
    <property type="component" value="Unassembled WGS sequence"/>
</dbReference>
<accession>A0AA43BD41</accession>
<dbReference type="SUPFAM" id="SSF141694">
    <property type="entry name" value="AF2212/PG0164-like"/>
    <property type="match status" value="1"/>
</dbReference>
<name>A0AA43BD41_SPHYA</name>
<dbReference type="RefSeq" id="WP_230588656.1">
    <property type="nucleotide sequence ID" value="NZ_CP047218.1"/>
</dbReference>
<organism evidence="2 3">
    <name type="scientific">Sphingobium yanoikuyae</name>
    <name type="common">Sphingomonas yanoikuyae</name>
    <dbReference type="NCBI Taxonomy" id="13690"/>
    <lineage>
        <taxon>Bacteria</taxon>
        <taxon>Pseudomonadati</taxon>
        <taxon>Pseudomonadota</taxon>
        <taxon>Alphaproteobacteria</taxon>
        <taxon>Sphingomonadales</taxon>
        <taxon>Sphingomonadaceae</taxon>
        <taxon>Sphingobium</taxon>
    </lineage>
</organism>
<dbReference type="EMBL" id="JAOCKX010000084">
    <property type="protein sequence ID" value="MDH2135058.1"/>
    <property type="molecule type" value="Genomic_DNA"/>
</dbReference>
<evidence type="ECO:0000313" key="2">
    <source>
        <dbReference type="EMBL" id="MDH2135058.1"/>
    </source>
</evidence>
<feature type="region of interest" description="Disordered" evidence="1">
    <location>
        <begin position="1"/>
        <end position="33"/>
    </location>
</feature>
<evidence type="ECO:0000256" key="1">
    <source>
        <dbReference type="SAM" id="MobiDB-lite"/>
    </source>
</evidence>
<evidence type="ECO:0000313" key="3">
    <source>
        <dbReference type="Proteomes" id="UP001162318"/>
    </source>
</evidence>
<protein>
    <submittedName>
        <fullName evidence="2">DUF1905 domain-containing protein</fullName>
    </submittedName>
</protein>
<dbReference type="InterPro" id="IPR037079">
    <property type="entry name" value="AF2212/PG0164-like_sf"/>
</dbReference>
<proteinExistence type="predicted"/>
<dbReference type="AlphaFoldDB" id="A0AA43BD41"/>
<sequence>MPTGLDETIAQDRVASNERTANDRVAQTNDGPTDPELIRFLREELGGDVSPDETVWEHAGPIWLWRGEGKDGQPSFLTIDGYVAEAIRVASSGHSAAWGSVYVEAAISKTCWRTSVFPSKARQGYMLPIKASVRKAEKLAEGDLITVRITLSKGPSR</sequence>
<dbReference type="Pfam" id="PF08922">
    <property type="entry name" value="DUF1905"/>
    <property type="match status" value="1"/>
</dbReference>